<proteinExistence type="predicted"/>
<name>A0ABD5XAM2_9EURY</name>
<evidence type="ECO:0000313" key="3">
    <source>
        <dbReference type="Proteomes" id="UP001596414"/>
    </source>
</evidence>
<evidence type="ECO:0000313" key="2">
    <source>
        <dbReference type="EMBL" id="MFC7126250.1"/>
    </source>
</evidence>
<keyword evidence="1" id="KW-0472">Membrane</keyword>
<keyword evidence="1" id="KW-1133">Transmembrane helix</keyword>
<dbReference type="Proteomes" id="UP001596414">
    <property type="component" value="Unassembled WGS sequence"/>
</dbReference>
<dbReference type="RefSeq" id="WP_267635804.1">
    <property type="nucleotide sequence ID" value="NZ_JAODIY010000001.1"/>
</dbReference>
<feature type="transmembrane region" description="Helical" evidence="1">
    <location>
        <begin position="6"/>
        <end position="27"/>
    </location>
</feature>
<dbReference type="EMBL" id="JBHSZQ010000020">
    <property type="protein sequence ID" value="MFC7126250.1"/>
    <property type="molecule type" value="Genomic_DNA"/>
</dbReference>
<feature type="transmembrane region" description="Helical" evidence="1">
    <location>
        <begin position="258"/>
        <end position="278"/>
    </location>
</feature>
<sequence length="279" mass="30423">MSSLVNGIAAAVITCFGIGLPASIYFYKGYRLRQWYQRIDTSTRETPDTVRPGETALVRAPIATGRDTNAPISGDDTALAAWDIREWSNNSSGWIHKMRGVRLEDARLQGDTIAVTLPTVHTNENADSVAHSLGLDDTTGQGISTEDVLIETGGFDTDIEYNPRDSLPEHLVEFENHIGLDPAEKHSVIDIRRHDGARNYRETAIDAGETVTVFGRVTAADTPGGPPSLVPPEDGHLLVTGLSPEKLARRYQWGYRKAIYGVGSVTLLMSTLVGYAVYL</sequence>
<dbReference type="AlphaFoldDB" id="A0ABD5XAM2"/>
<evidence type="ECO:0000256" key="1">
    <source>
        <dbReference type="SAM" id="Phobius"/>
    </source>
</evidence>
<organism evidence="2 3">
    <name type="scientific">Halovenus rubra</name>
    <dbReference type="NCBI Taxonomy" id="869890"/>
    <lineage>
        <taxon>Archaea</taxon>
        <taxon>Methanobacteriati</taxon>
        <taxon>Methanobacteriota</taxon>
        <taxon>Stenosarchaea group</taxon>
        <taxon>Halobacteria</taxon>
        <taxon>Halobacteriales</taxon>
        <taxon>Haloarculaceae</taxon>
        <taxon>Halovenus</taxon>
    </lineage>
</organism>
<protein>
    <recommendedName>
        <fullName evidence="4">RING-type E3 ubiquitin transferase</fullName>
    </recommendedName>
</protein>
<gene>
    <name evidence="2" type="ORF">ACFQJ7_09420</name>
</gene>
<reference evidence="2 3" key="1">
    <citation type="journal article" date="2014" name="Int. J. Syst. Evol. Microbiol.">
        <title>Complete genome sequence of Corynebacterium casei LMG S-19264T (=DSM 44701T), isolated from a smear-ripened cheese.</title>
        <authorList>
            <consortium name="US DOE Joint Genome Institute (JGI-PGF)"/>
            <person name="Walter F."/>
            <person name="Albersmeier A."/>
            <person name="Kalinowski J."/>
            <person name="Ruckert C."/>
        </authorList>
    </citation>
    <scope>NUCLEOTIDE SEQUENCE [LARGE SCALE GENOMIC DNA]</scope>
    <source>
        <strain evidence="2 3">CGMCC 4.7215</strain>
    </source>
</reference>
<accession>A0ABD5XAM2</accession>
<comment type="caution">
    <text evidence="2">The sequence shown here is derived from an EMBL/GenBank/DDBJ whole genome shotgun (WGS) entry which is preliminary data.</text>
</comment>
<keyword evidence="1" id="KW-0812">Transmembrane</keyword>
<evidence type="ECO:0008006" key="4">
    <source>
        <dbReference type="Google" id="ProtNLM"/>
    </source>
</evidence>